<dbReference type="CDD" id="cd02440">
    <property type="entry name" value="AdoMet_MTases"/>
    <property type="match status" value="1"/>
</dbReference>
<dbReference type="EC" id="2.1.1.171" evidence="3 8"/>
<dbReference type="EMBL" id="LN999832">
    <property type="protein sequence ID" value="CUX96171.1"/>
    <property type="molecule type" value="Genomic_DNA"/>
</dbReference>
<dbReference type="PATRIC" id="fig|1070130.3.peg.507"/>
<dbReference type="PROSITE" id="PS00092">
    <property type="entry name" value="N6_MTASE"/>
    <property type="match status" value="1"/>
</dbReference>
<dbReference type="STRING" id="1070130.FVIR_GE00308"/>
<dbReference type="AlphaFoldDB" id="A0A143WRD9"/>
<organism evidence="9 10">
    <name type="scientific">Candidatus Gullanella endobia</name>
    <dbReference type="NCBI Taxonomy" id="1070130"/>
    <lineage>
        <taxon>Bacteria</taxon>
        <taxon>Pseudomonadati</taxon>
        <taxon>Pseudomonadota</taxon>
        <taxon>Gammaproteobacteria</taxon>
        <taxon>Enterobacterales</taxon>
        <taxon>Enterobacteriaceae</taxon>
        <taxon>Candidatus Gullanella</taxon>
    </lineage>
</organism>
<dbReference type="InterPro" id="IPR002052">
    <property type="entry name" value="DNA_methylase_N6_adenine_CS"/>
</dbReference>
<evidence type="ECO:0000256" key="4">
    <source>
        <dbReference type="ARBA" id="ARBA00013682"/>
    </source>
</evidence>
<accession>A0A143WRD9</accession>
<proteinExistence type="inferred from homology"/>
<evidence type="ECO:0000256" key="8">
    <source>
        <dbReference type="PIRNR" id="PIRNR004553"/>
    </source>
</evidence>
<keyword evidence="8" id="KW-0698">rRNA processing</keyword>
<comment type="function">
    <text evidence="1 8">Specifically methylates the guanine in position 966 of 16S rRNA in the assembled 30S particle.</text>
</comment>
<name>A0A143WRD9_9ENTR</name>
<dbReference type="GO" id="GO:0003676">
    <property type="term" value="F:nucleic acid binding"/>
    <property type="evidence" value="ECO:0007669"/>
    <property type="project" value="InterPro"/>
</dbReference>
<comment type="similarity">
    <text evidence="2 8">Belongs to the methyltransferase superfamily. RsmD family.</text>
</comment>
<reference evidence="10" key="1">
    <citation type="submission" date="2016-01" db="EMBL/GenBank/DDBJ databases">
        <authorList>
            <person name="Husnik F."/>
        </authorList>
    </citation>
    <scope>NUCLEOTIDE SEQUENCE [LARGE SCALE GENOMIC DNA]</scope>
</reference>
<evidence type="ECO:0000313" key="10">
    <source>
        <dbReference type="Proteomes" id="UP000095665"/>
    </source>
</evidence>
<dbReference type="PANTHER" id="PTHR43542:SF1">
    <property type="entry name" value="METHYLTRANSFERASE"/>
    <property type="match status" value="1"/>
</dbReference>
<dbReference type="Proteomes" id="UP000095665">
    <property type="component" value="Chromosome I"/>
</dbReference>
<comment type="catalytic activity">
    <reaction evidence="7 8">
        <text>guanosine(966) in 16S rRNA + S-adenosyl-L-methionine = N(2)-methylguanosine(966) in 16S rRNA + S-adenosyl-L-homocysteine + H(+)</text>
        <dbReference type="Rhea" id="RHEA:23548"/>
        <dbReference type="Rhea" id="RHEA-COMP:10211"/>
        <dbReference type="Rhea" id="RHEA-COMP:10212"/>
        <dbReference type="ChEBI" id="CHEBI:15378"/>
        <dbReference type="ChEBI" id="CHEBI:57856"/>
        <dbReference type="ChEBI" id="CHEBI:59789"/>
        <dbReference type="ChEBI" id="CHEBI:74269"/>
        <dbReference type="ChEBI" id="CHEBI:74481"/>
        <dbReference type="EC" id="2.1.1.171"/>
    </reaction>
</comment>
<dbReference type="GO" id="GO:0052913">
    <property type="term" value="F:16S rRNA (guanine(966)-N(2))-methyltransferase activity"/>
    <property type="evidence" value="ECO:0007669"/>
    <property type="project" value="UniProtKB-EC"/>
</dbReference>
<dbReference type="RefSeq" id="WP_067498073.1">
    <property type="nucleotide sequence ID" value="NZ_LN999832.1"/>
</dbReference>
<dbReference type="OrthoDB" id="9803017at2"/>
<evidence type="ECO:0000313" key="9">
    <source>
        <dbReference type="EMBL" id="CUX96171.1"/>
    </source>
</evidence>
<dbReference type="Gene3D" id="3.40.50.150">
    <property type="entry name" value="Vaccinia Virus protein VP39"/>
    <property type="match status" value="1"/>
</dbReference>
<keyword evidence="10" id="KW-1185">Reference proteome</keyword>
<evidence type="ECO:0000256" key="2">
    <source>
        <dbReference type="ARBA" id="ARBA00005269"/>
    </source>
</evidence>
<dbReference type="InterPro" id="IPR029063">
    <property type="entry name" value="SAM-dependent_MTases_sf"/>
</dbReference>
<sequence>MAKKKITNSVGQVRIIGGFFRGHKLKVIDRPGLRPTANRVRETLFNWLTPVIQGAHCLDCFAGSGALGFEALSRAASSVTLLEQDYAISMQLTQSLITLKTKHAKVISTNSLLWLAQPGSIFDIVFIDPPFHHGIINSTVDILEYYQRLSDNAWIYIETEKKSFTPKVPAHWQLHRKKIAGQVAYFLYIRHTTLKKGHNTH</sequence>
<dbReference type="NCBIfam" id="TIGR00095">
    <property type="entry name" value="16S rRNA (guanine(966)-N(2))-methyltransferase RsmD"/>
    <property type="match status" value="1"/>
</dbReference>
<keyword evidence="8" id="KW-0949">S-adenosyl-L-methionine</keyword>
<evidence type="ECO:0000256" key="1">
    <source>
        <dbReference type="ARBA" id="ARBA00002649"/>
    </source>
</evidence>
<dbReference type="InterPro" id="IPR004398">
    <property type="entry name" value="RNA_MeTrfase_RsmD"/>
</dbReference>
<dbReference type="PIRSF" id="PIRSF004553">
    <property type="entry name" value="CHP00095"/>
    <property type="match status" value="1"/>
</dbReference>
<evidence type="ECO:0000256" key="7">
    <source>
        <dbReference type="ARBA" id="ARBA00048326"/>
    </source>
</evidence>
<dbReference type="KEGG" id="ged:FVIR_GE00308"/>
<evidence type="ECO:0000256" key="6">
    <source>
        <dbReference type="ARBA" id="ARBA00022679"/>
    </source>
</evidence>
<dbReference type="SUPFAM" id="SSF53335">
    <property type="entry name" value="S-adenosyl-L-methionine-dependent methyltransferases"/>
    <property type="match status" value="1"/>
</dbReference>
<keyword evidence="6 8" id="KW-0808">Transferase</keyword>
<protein>
    <recommendedName>
        <fullName evidence="4 8">Ribosomal RNA small subunit methyltransferase D</fullName>
        <ecNumber evidence="3 8">2.1.1.171</ecNumber>
    </recommendedName>
</protein>
<dbReference type="Pfam" id="PF03602">
    <property type="entry name" value="Cons_hypoth95"/>
    <property type="match status" value="1"/>
</dbReference>
<keyword evidence="5 8" id="KW-0489">Methyltransferase</keyword>
<evidence type="ECO:0000256" key="5">
    <source>
        <dbReference type="ARBA" id="ARBA00022603"/>
    </source>
</evidence>
<evidence type="ECO:0000256" key="3">
    <source>
        <dbReference type="ARBA" id="ARBA00012141"/>
    </source>
</evidence>
<gene>
    <name evidence="9" type="primary">rsmD</name>
    <name evidence="9" type="ORF">FVIR_GE00308</name>
</gene>
<dbReference type="PANTHER" id="PTHR43542">
    <property type="entry name" value="METHYLTRANSFERASE"/>
    <property type="match status" value="1"/>
</dbReference>